<proteinExistence type="predicted"/>
<keyword evidence="3" id="KW-1185">Reference proteome</keyword>
<keyword evidence="1" id="KW-1133">Transmembrane helix</keyword>
<dbReference type="InterPro" id="IPR007703">
    <property type="entry name" value="PIF3"/>
</dbReference>
<protein>
    <submittedName>
        <fullName evidence="2">PIF-3</fullName>
    </submittedName>
</protein>
<sequence>MDDRPSFFVYIILCTLLVMCFAGLASRIFNKTTKKLKNDRIAIKTSSLHGGGKKNCSTLQQYCFEDNDCLHQCVASTMSCVNGICINNTNSTEASNECNPSKGVIGYLIGNTAFGTYEYICKTVDPGIAISVDENRMCHGDKTYQIDYLAQYPSIYSCECEGKVTVPATSQKREHVECNPAFSGLVI</sequence>
<feature type="transmembrane region" description="Helical" evidence="1">
    <location>
        <begin position="6"/>
        <end position="29"/>
    </location>
</feature>
<keyword evidence="1" id="KW-0472">Membrane</keyword>
<name>A0A411HBC2_9VIRU</name>
<accession>A0A411HBC2</accession>
<organism evidence="2 3">
    <name type="scientific">Homarus gammarus nudivirus</name>
    <dbReference type="NCBI Taxonomy" id="2509616"/>
    <lineage>
        <taxon>Viruses</taxon>
        <taxon>Viruses incertae sedis</taxon>
        <taxon>Naldaviricetes</taxon>
        <taxon>Lefavirales</taxon>
        <taxon>Nudiviridae</taxon>
        <taxon>Gammanudivirus</taxon>
        <taxon>Gammanudivirus hogammari</taxon>
    </lineage>
</organism>
<dbReference type="Proteomes" id="UP000682645">
    <property type="component" value="Segment"/>
</dbReference>
<keyword evidence="1" id="KW-0812">Transmembrane</keyword>
<evidence type="ECO:0000256" key="1">
    <source>
        <dbReference type="SAM" id="Phobius"/>
    </source>
</evidence>
<reference evidence="2" key="1">
    <citation type="journal article" date="2019" name="Sci. Rep.">
        <title>The first clawed lobster virus Homarus gammarus nudivirus (HgNV n. sp.) expands the diversity of the Nudiviridae.</title>
        <authorList>
            <person name="Holt C.C."/>
            <person name="Stone M."/>
            <person name="Bass D."/>
            <person name="Bateman K.S."/>
            <person name="van Aerle R."/>
            <person name="Daniels C.L."/>
            <person name="van der Giezen M."/>
            <person name="Ross S.H."/>
            <person name="Hooper C."/>
            <person name="Stentiford G.D."/>
        </authorList>
    </citation>
    <scope>NUCLEOTIDE SEQUENCE</scope>
    <source>
        <strain evidence="2">52S104HLG2</strain>
    </source>
</reference>
<dbReference type="Pfam" id="PF05006">
    <property type="entry name" value="PIF3"/>
    <property type="match status" value="1"/>
</dbReference>
<evidence type="ECO:0000313" key="3">
    <source>
        <dbReference type="Proteomes" id="UP000682645"/>
    </source>
</evidence>
<dbReference type="EMBL" id="MK439999">
    <property type="protein sequence ID" value="QBB28688.1"/>
    <property type="molecule type" value="Genomic_DNA"/>
</dbReference>
<evidence type="ECO:0000313" key="2">
    <source>
        <dbReference type="EMBL" id="QBB28688.1"/>
    </source>
</evidence>
<gene>
    <name evidence="2" type="ORF">HgNV_083</name>
</gene>